<sequence length="494" mass="57106">MGLNIAVTLYKYSMDDHHTYCLSVLKFIIFDWILIETSRFLQSLSIMGLNIAVTLYKYSMDDHHTYCLSVLKFIIFDWILIETSRFLQSLPILGLNSVVTLYNIAWMITILTVAMAARYDLIKCINAGPEHKVWKLKVHVIRLWIVSHFANSGVKAPIEMVVLDEEGDTIQCSIKGIFVPIFEGLLAEGNIHEFRINFKRDTNVRPVQDSSVSLNGFNFVPFKKIHAESKEDGYLVDVIGQLASKGNLVEFTRDGKPSSYITIELDDLEGGQKLRVTLWQTLAFNLIKYLEEHPCLTYVVILQMDKMKFYSGVMGVSNIIYNSKLFINVEFPAARNFFTRVNKLDPVDEQSIMLLICDQPVSIEEDFLRLSVYKIIAEIKEHNQDAVFVTVGTIKEVETEFGWWYKGCKKCRRGLRELEKRYFCPNCVEDYGFYVLRLLQVKKQCVEKLVPHLIFSVYNPVKIKGSNYLCMVYTVPRMELNRKILLLIIVNNVR</sequence>
<dbReference type="PANTHER" id="PTHR47165">
    <property type="entry name" value="OS03G0429900 PROTEIN"/>
    <property type="match status" value="1"/>
</dbReference>
<dbReference type="PANTHER" id="PTHR47165:SF4">
    <property type="entry name" value="OS03G0429900 PROTEIN"/>
    <property type="match status" value="1"/>
</dbReference>
<gene>
    <name evidence="1" type="ORF">Ahy_B03g063058</name>
</gene>
<organism evidence="1 2">
    <name type="scientific">Arachis hypogaea</name>
    <name type="common">Peanut</name>
    <dbReference type="NCBI Taxonomy" id="3818"/>
    <lineage>
        <taxon>Eukaryota</taxon>
        <taxon>Viridiplantae</taxon>
        <taxon>Streptophyta</taxon>
        <taxon>Embryophyta</taxon>
        <taxon>Tracheophyta</taxon>
        <taxon>Spermatophyta</taxon>
        <taxon>Magnoliopsida</taxon>
        <taxon>eudicotyledons</taxon>
        <taxon>Gunneridae</taxon>
        <taxon>Pentapetalae</taxon>
        <taxon>rosids</taxon>
        <taxon>fabids</taxon>
        <taxon>Fabales</taxon>
        <taxon>Fabaceae</taxon>
        <taxon>Papilionoideae</taxon>
        <taxon>50 kb inversion clade</taxon>
        <taxon>dalbergioids sensu lato</taxon>
        <taxon>Dalbergieae</taxon>
        <taxon>Pterocarpus clade</taxon>
        <taxon>Arachis</taxon>
    </lineage>
</organism>
<comment type="caution">
    <text evidence="1">The sequence shown here is derived from an EMBL/GenBank/DDBJ whole genome shotgun (WGS) entry which is preliminary data.</text>
</comment>
<dbReference type="Gene3D" id="2.40.50.140">
    <property type="entry name" value="Nucleic acid-binding proteins"/>
    <property type="match status" value="3"/>
</dbReference>
<accession>A0A444ZWL2</accession>
<dbReference type="CDD" id="cd04481">
    <property type="entry name" value="RPA1_DBD_B_like"/>
    <property type="match status" value="1"/>
</dbReference>
<reference evidence="1 2" key="1">
    <citation type="submission" date="2019-01" db="EMBL/GenBank/DDBJ databases">
        <title>Sequencing of cultivated peanut Arachis hypogaea provides insights into genome evolution and oil improvement.</title>
        <authorList>
            <person name="Chen X."/>
        </authorList>
    </citation>
    <scope>NUCLEOTIDE SEQUENCE [LARGE SCALE GENOMIC DNA]</scope>
    <source>
        <strain evidence="2">cv. Fuhuasheng</strain>
        <tissue evidence="1">Leaves</tissue>
    </source>
</reference>
<evidence type="ECO:0000313" key="2">
    <source>
        <dbReference type="Proteomes" id="UP000289738"/>
    </source>
</evidence>
<dbReference type="SUPFAM" id="SSF50249">
    <property type="entry name" value="Nucleic acid-binding proteins"/>
    <property type="match status" value="2"/>
</dbReference>
<name>A0A444ZWL2_ARAHY</name>
<dbReference type="STRING" id="3818.A0A444ZWL2"/>
<dbReference type="EMBL" id="SDMP01000013">
    <property type="protein sequence ID" value="RYR18432.1"/>
    <property type="molecule type" value="Genomic_DNA"/>
</dbReference>
<proteinExistence type="predicted"/>
<evidence type="ECO:0000313" key="1">
    <source>
        <dbReference type="EMBL" id="RYR18432.1"/>
    </source>
</evidence>
<protein>
    <recommendedName>
        <fullName evidence="3">DUF223 domain-containing protein</fullName>
    </recommendedName>
</protein>
<keyword evidence="2" id="KW-1185">Reference proteome</keyword>
<dbReference type="InterPro" id="IPR012340">
    <property type="entry name" value="NA-bd_OB-fold"/>
</dbReference>
<dbReference type="Proteomes" id="UP000289738">
    <property type="component" value="Chromosome B03"/>
</dbReference>
<dbReference type="AlphaFoldDB" id="A0A444ZWL2"/>
<evidence type="ECO:0008006" key="3">
    <source>
        <dbReference type="Google" id="ProtNLM"/>
    </source>
</evidence>